<name>A0AAP7DJR9_PAEAL</name>
<evidence type="ECO:0000313" key="3">
    <source>
        <dbReference type="EMBL" id="NOJ71919.1"/>
    </source>
</evidence>
<keyword evidence="1" id="KW-0472">Membrane</keyword>
<evidence type="ECO:0000256" key="1">
    <source>
        <dbReference type="SAM" id="Phobius"/>
    </source>
</evidence>
<keyword evidence="5" id="KW-1185">Reference proteome</keyword>
<dbReference type="Pfam" id="PF14584">
    <property type="entry name" value="DUF4446"/>
    <property type="match status" value="1"/>
</dbReference>
<proteinExistence type="predicted"/>
<organism evidence="3 4">
    <name type="scientific">Paenibacillus alvei</name>
    <name type="common">Bacillus alvei</name>
    <dbReference type="NCBI Taxonomy" id="44250"/>
    <lineage>
        <taxon>Bacteria</taxon>
        <taxon>Bacillati</taxon>
        <taxon>Bacillota</taxon>
        <taxon>Bacilli</taxon>
        <taxon>Bacillales</taxon>
        <taxon>Paenibacillaceae</taxon>
        <taxon>Paenibacillus</taxon>
    </lineage>
</organism>
<reference evidence="2 5" key="2">
    <citation type="submission" date="2022-05" db="EMBL/GenBank/DDBJ databases">
        <title>Genome Sequencing of Bee-Associated Microbes.</title>
        <authorList>
            <person name="Dunlap C."/>
        </authorList>
    </citation>
    <scope>NUCLEOTIDE SEQUENCE [LARGE SCALE GENOMIC DNA]</scope>
    <source>
        <strain evidence="2 5">NRRL B-04010</strain>
    </source>
</reference>
<evidence type="ECO:0000313" key="4">
    <source>
        <dbReference type="Proteomes" id="UP000552038"/>
    </source>
</evidence>
<evidence type="ECO:0000313" key="2">
    <source>
        <dbReference type="EMBL" id="MCY9759315.1"/>
    </source>
</evidence>
<keyword evidence="1" id="KW-1133">Transmembrane helix</keyword>
<accession>A0AAP7DJR9</accession>
<comment type="caution">
    <text evidence="3">The sequence shown here is derived from an EMBL/GenBank/DDBJ whole genome shotgun (WGS) entry which is preliminary data.</text>
</comment>
<feature type="transmembrane region" description="Helical" evidence="1">
    <location>
        <begin position="12"/>
        <end position="30"/>
    </location>
</feature>
<dbReference type="Proteomes" id="UP000552038">
    <property type="component" value="Unassembled WGS sequence"/>
</dbReference>
<dbReference type="EMBL" id="JAMDNP010000003">
    <property type="protein sequence ID" value="MCY9759315.1"/>
    <property type="molecule type" value="Genomic_DNA"/>
</dbReference>
<gene>
    <name evidence="3" type="ORF">HMI46_15295</name>
    <name evidence="2" type="ORF">M5X12_01895</name>
</gene>
<dbReference type="EMBL" id="JABFOR010000019">
    <property type="protein sequence ID" value="NOJ71919.1"/>
    <property type="molecule type" value="Genomic_DNA"/>
</dbReference>
<dbReference type="AlphaFoldDB" id="A0AAP7DJR9"/>
<dbReference type="RefSeq" id="WP_005545440.1">
    <property type="nucleotide sequence ID" value="NZ_JABFOR010000019.1"/>
</dbReference>
<keyword evidence="1" id="KW-0812">Transmembrane</keyword>
<reference evidence="3 4" key="1">
    <citation type="submission" date="2020-05" db="EMBL/GenBank/DDBJ databases">
        <title>Whole genome sequencing and identification of novel metabolites from Paenibacillus alvei strain JR949.</title>
        <authorList>
            <person name="Rajendhran J."/>
            <person name="Sree Pranav P."/>
            <person name="Mahalakshmi B."/>
            <person name="Karthikeyan R."/>
        </authorList>
    </citation>
    <scope>NUCLEOTIDE SEQUENCE [LARGE SCALE GENOMIC DNA]</scope>
    <source>
        <strain evidence="3 4">JR949</strain>
    </source>
</reference>
<sequence length="163" mass="18364">MMNELQNDWLPLIAAGIGVLLLLLLIIVLLQGSQIRKLRRKYEAIMGESGIESLDVVLSSMHEDIAHLQGMTEHHHVEMEQTKKALKKMKSHVGIQRYNAFAERGSDLSFSIAWLNEEQDGVVITSIHGREHSYVYAKPVEKGQSTYSLSPEEKKAIEIAEAK</sequence>
<dbReference type="Proteomes" id="UP001527181">
    <property type="component" value="Unassembled WGS sequence"/>
</dbReference>
<dbReference type="GeneID" id="94488819"/>
<dbReference type="InterPro" id="IPR027981">
    <property type="entry name" value="DUF4446"/>
</dbReference>
<protein>
    <submittedName>
        <fullName evidence="3">DUF4446 family protein</fullName>
    </submittedName>
</protein>
<evidence type="ECO:0000313" key="5">
    <source>
        <dbReference type="Proteomes" id="UP001527181"/>
    </source>
</evidence>